<dbReference type="Proteomes" id="UP000286910">
    <property type="component" value="Unassembled WGS sequence"/>
</dbReference>
<dbReference type="InterPro" id="IPR010359">
    <property type="entry name" value="IrrE_HExxH"/>
</dbReference>
<dbReference type="EMBL" id="PELR01000358">
    <property type="protein sequence ID" value="RTH01274.1"/>
    <property type="molecule type" value="Genomic_DNA"/>
</dbReference>
<name>A0A430RGN5_THESC</name>
<gene>
    <name evidence="3" type="ORF">CSW45_10775</name>
    <name evidence="4" type="ORF">CSW47_02065</name>
</gene>
<dbReference type="Proteomes" id="UP000286734">
    <property type="component" value="Unassembled WGS sequence"/>
</dbReference>
<dbReference type="PANTHER" id="PTHR43236">
    <property type="entry name" value="ANTITOXIN HIGA1"/>
    <property type="match status" value="1"/>
</dbReference>
<feature type="domain" description="HTH cro/C1-type" evidence="2">
    <location>
        <begin position="4"/>
        <end position="58"/>
    </location>
</feature>
<dbReference type="SMART" id="SM00530">
    <property type="entry name" value="HTH_XRE"/>
    <property type="match status" value="1"/>
</dbReference>
<protein>
    <submittedName>
        <fullName evidence="4">DNA-binding protein</fullName>
    </submittedName>
</protein>
<comment type="caution">
    <text evidence="4">The sequence shown here is derived from an EMBL/GenBank/DDBJ whole genome shotgun (WGS) entry which is preliminary data.</text>
</comment>
<dbReference type="GO" id="GO:0003677">
    <property type="term" value="F:DNA binding"/>
    <property type="evidence" value="ECO:0007669"/>
    <property type="project" value="UniProtKB-KW"/>
</dbReference>
<dbReference type="SUPFAM" id="SSF47413">
    <property type="entry name" value="lambda repressor-like DNA-binding domains"/>
    <property type="match status" value="1"/>
</dbReference>
<dbReference type="EMBL" id="PELP01000043">
    <property type="protein sequence ID" value="RTH07227.1"/>
    <property type="molecule type" value="Genomic_DNA"/>
</dbReference>
<evidence type="ECO:0000313" key="4">
    <source>
        <dbReference type="EMBL" id="RTH07227.1"/>
    </source>
</evidence>
<dbReference type="Gene3D" id="1.10.260.40">
    <property type="entry name" value="lambda repressor-like DNA-binding domains"/>
    <property type="match status" value="1"/>
</dbReference>
<evidence type="ECO:0000313" key="6">
    <source>
        <dbReference type="Proteomes" id="UP000286910"/>
    </source>
</evidence>
<evidence type="ECO:0000256" key="1">
    <source>
        <dbReference type="ARBA" id="ARBA00007227"/>
    </source>
</evidence>
<dbReference type="InterPro" id="IPR010982">
    <property type="entry name" value="Lambda_DNA-bd_dom_sf"/>
</dbReference>
<dbReference type="CDD" id="cd00093">
    <property type="entry name" value="HTH_XRE"/>
    <property type="match status" value="1"/>
</dbReference>
<dbReference type="RefSeq" id="WP_038031523.1">
    <property type="nucleotide sequence ID" value="NZ_PELN01000353.1"/>
</dbReference>
<keyword evidence="4" id="KW-0238">DNA-binding</keyword>
<reference evidence="5 6" key="1">
    <citation type="journal article" date="2019" name="Extremophiles">
        <title>Biogeography of thermophiles and predominance of Thermus scotoductus in domestic water heaters.</title>
        <authorList>
            <person name="Wilpiszeski R.L."/>
            <person name="Zhang Z."/>
            <person name="House C.H."/>
        </authorList>
    </citation>
    <scope>NUCLEOTIDE SEQUENCE [LARGE SCALE GENOMIC DNA]</scope>
    <source>
        <strain evidence="3 6">32_S32</strain>
        <strain evidence="4 5">34_S34</strain>
    </source>
</reference>
<accession>A0A430RGN5</accession>
<organism evidence="4 5">
    <name type="scientific">Thermus scotoductus</name>
    <dbReference type="NCBI Taxonomy" id="37636"/>
    <lineage>
        <taxon>Bacteria</taxon>
        <taxon>Thermotogati</taxon>
        <taxon>Deinococcota</taxon>
        <taxon>Deinococci</taxon>
        <taxon>Thermales</taxon>
        <taxon>Thermaceae</taxon>
        <taxon>Thermus</taxon>
    </lineage>
</organism>
<dbReference type="Gene3D" id="1.10.10.2910">
    <property type="match status" value="1"/>
</dbReference>
<evidence type="ECO:0000313" key="3">
    <source>
        <dbReference type="EMBL" id="RTH01274.1"/>
    </source>
</evidence>
<dbReference type="PANTHER" id="PTHR43236:SF1">
    <property type="entry name" value="BLL7220 PROTEIN"/>
    <property type="match status" value="1"/>
</dbReference>
<dbReference type="PROSITE" id="PS50943">
    <property type="entry name" value="HTH_CROC1"/>
    <property type="match status" value="1"/>
</dbReference>
<dbReference type="AlphaFoldDB" id="A0A430RGN5"/>
<evidence type="ECO:0000313" key="5">
    <source>
        <dbReference type="Proteomes" id="UP000286734"/>
    </source>
</evidence>
<proteinExistence type="inferred from homology"/>
<dbReference type="Pfam" id="PF06114">
    <property type="entry name" value="Peptidase_M78"/>
    <property type="match status" value="1"/>
</dbReference>
<dbReference type="Pfam" id="PF01381">
    <property type="entry name" value="HTH_3"/>
    <property type="match status" value="1"/>
</dbReference>
<sequence>MVALKPLRQARNLTQEDLARLLGVSRQAVHAWEAGKAAPSLLQAVRLARVLGVPVEALLGEEASSLPLLFRAEPGEALGEGELQALAARARAYREVERLLDLSGWLPEARPFPHLDPKGKEDRERLEALALEVRRDLGAGDGPLGDPIALLEDKGLKVFLLDLPEGVSGLSAYAEDLGGVVFLHRGMPVERQYFTALHELAHLILHRGEYGRKAPERDAKERAADYLAGAVLLPRQVVLEELRPYAGLSYLPEGVLRHLKRRYGVSMRTVLVRAAQVGILPKDRAFAQKRALDRRYGEQGEPEPLERPSTPSRLERLVFAALAQGKLTLSRAAEVLELPLREADRRASAWLQEVPA</sequence>
<dbReference type="InterPro" id="IPR052345">
    <property type="entry name" value="Rad_response_metalloprotease"/>
</dbReference>
<dbReference type="InterPro" id="IPR001387">
    <property type="entry name" value="Cro/C1-type_HTH"/>
</dbReference>
<comment type="similarity">
    <text evidence="1">Belongs to the short-chain fatty acyl-CoA assimilation regulator (ScfR) family.</text>
</comment>
<evidence type="ECO:0000259" key="2">
    <source>
        <dbReference type="PROSITE" id="PS50943"/>
    </source>
</evidence>